<protein>
    <recommendedName>
        <fullName evidence="4">Pentatricopeptide repeat-containing protein</fullName>
    </recommendedName>
</protein>
<feature type="region of interest" description="Disordered" evidence="1">
    <location>
        <begin position="216"/>
        <end position="235"/>
    </location>
</feature>
<evidence type="ECO:0000313" key="3">
    <source>
        <dbReference type="Proteomes" id="UP000834106"/>
    </source>
</evidence>
<dbReference type="PANTHER" id="PTHR47926:SF455">
    <property type="entry name" value="PENTACOTRIPEPTIDE-REPEAT REGION OF PRORP DOMAIN-CONTAINING PROTEIN"/>
    <property type="match status" value="1"/>
</dbReference>
<keyword evidence="3" id="KW-1185">Reference proteome</keyword>
<organism evidence="2 3">
    <name type="scientific">Fraxinus pennsylvanica</name>
    <dbReference type="NCBI Taxonomy" id="56036"/>
    <lineage>
        <taxon>Eukaryota</taxon>
        <taxon>Viridiplantae</taxon>
        <taxon>Streptophyta</taxon>
        <taxon>Embryophyta</taxon>
        <taxon>Tracheophyta</taxon>
        <taxon>Spermatophyta</taxon>
        <taxon>Magnoliopsida</taxon>
        <taxon>eudicotyledons</taxon>
        <taxon>Gunneridae</taxon>
        <taxon>Pentapetalae</taxon>
        <taxon>asterids</taxon>
        <taxon>lamiids</taxon>
        <taxon>Lamiales</taxon>
        <taxon>Oleaceae</taxon>
        <taxon>Oleeae</taxon>
        <taxon>Fraxinus</taxon>
    </lineage>
</organism>
<evidence type="ECO:0008006" key="4">
    <source>
        <dbReference type="Google" id="ProtNLM"/>
    </source>
</evidence>
<reference evidence="2" key="1">
    <citation type="submission" date="2023-05" db="EMBL/GenBank/DDBJ databases">
        <authorList>
            <person name="Huff M."/>
        </authorList>
    </citation>
    <scope>NUCLEOTIDE SEQUENCE</scope>
</reference>
<dbReference type="InterPro" id="IPR011990">
    <property type="entry name" value="TPR-like_helical_dom_sf"/>
</dbReference>
<name>A0AAD2E6E9_9LAMI</name>
<dbReference type="GO" id="GO:0003723">
    <property type="term" value="F:RNA binding"/>
    <property type="evidence" value="ECO:0007669"/>
    <property type="project" value="InterPro"/>
</dbReference>
<dbReference type="Proteomes" id="UP000834106">
    <property type="component" value="Chromosome 17"/>
</dbReference>
<proteinExistence type="predicted"/>
<gene>
    <name evidence="2" type="ORF">FPE_LOCUS27892</name>
</gene>
<dbReference type="InterPro" id="IPR046960">
    <property type="entry name" value="PPR_At4g14850-like_plant"/>
</dbReference>
<sequence>MPQIHSINELQVAKLSKALEQIKNSSNYRIINEIHAHSVTLGVFNTHQDIACRLLNTYVQLKKPNDAQKLFGQIPNPDIVSWTSLQNLYLNIGQPMKALMLFSKLIVLDFVKPDSHSIVAALSACARCKDLVNGKSIHGMVHKYLERPRPVVHNALIDMYSFLFRLSVSSSRSLSSITDQAQYSSGKDLHYDFQVALGNREEEEIFREGRMDIETRDYSKTGANNHHDPRPPGSF</sequence>
<dbReference type="PANTHER" id="PTHR47926">
    <property type="entry name" value="PENTATRICOPEPTIDE REPEAT-CONTAINING PROTEIN"/>
    <property type="match status" value="1"/>
</dbReference>
<dbReference type="Gene3D" id="1.25.40.10">
    <property type="entry name" value="Tetratricopeptide repeat domain"/>
    <property type="match status" value="1"/>
</dbReference>
<dbReference type="EMBL" id="OU503052">
    <property type="protein sequence ID" value="CAI9780462.1"/>
    <property type="molecule type" value="Genomic_DNA"/>
</dbReference>
<accession>A0AAD2E6E9</accession>
<evidence type="ECO:0000313" key="2">
    <source>
        <dbReference type="EMBL" id="CAI9780462.1"/>
    </source>
</evidence>
<evidence type="ECO:0000256" key="1">
    <source>
        <dbReference type="SAM" id="MobiDB-lite"/>
    </source>
</evidence>
<dbReference type="GO" id="GO:0009451">
    <property type="term" value="P:RNA modification"/>
    <property type="evidence" value="ECO:0007669"/>
    <property type="project" value="InterPro"/>
</dbReference>
<dbReference type="AlphaFoldDB" id="A0AAD2E6E9"/>